<organism evidence="3 4">
    <name type="scientific">Methylobacterium nodulans (strain LMG 21967 / CNCM I-2342 / ORS 2060)</name>
    <dbReference type="NCBI Taxonomy" id="460265"/>
    <lineage>
        <taxon>Bacteria</taxon>
        <taxon>Pseudomonadati</taxon>
        <taxon>Pseudomonadota</taxon>
        <taxon>Alphaproteobacteria</taxon>
        <taxon>Hyphomicrobiales</taxon>
        <taxon>Methylobacteriaceae</taxon>
        <taxon>Methylobacterium</taxon>
    </lineage>
</organism>
<evidence type="ECO:0000313" key="3">
    <source>
        <dbReference type="EMBL" id="ACL59711.1"/>
    </source>
</evidence>
<evidence type="ECO:0000256" key="2">
    <source>
        <dbReference type="SAM" id="SignalP"/>
    </source>
</evidence>
<proteinExistence type="predicted"/>
<dbReference type="eggNOG" id="ENOG5031059">
    <property type="taxonomic scope" value="Bacteria"/>
</dbReference>
<dbReference type="HOGENOM" id="CLU_188363_0_0_5"/>
<feature type="chain" id="PRO_5002871596" evidence="2">
    <location>
        <begin position="22"/>
        <end position="85"/>
    </location>
</feature>
<keyword evidence="4" id="KW-1185">Reference proteome</keyword>
<keyword evidence="2" id="KW-0732">Signal</keyword>
<dbReference type="EMBL" id="CP001349">
    <property type="protein sequence ID" value="ACL59711.1"/>
    <property type="molecule type" value="Genomic_DNA"/>
</dbReference>
<name>B8IG01_METNO</name>
<dbReference type="KEGG" id="mno:Mnod_4849"/>
<dbReference type="Proteomes" id="UP000008207">
    <property type="component" value="Chromosome"/>
</dbReference>
<accession>B8IG01</accession>
<protein>
    <submittedName>
        <fullName evidence="3">Uncharacterized protein</fullName>
    </submittedName>
</protein>
<feature type="signal peptide" evidence="2">
    <location>
        <begin position="1"/>
        <end position="21"/>
    </location>
</feature>
<evidence type="ECO:0000313" key="4">
    <source>
        <dbReference type="Proteomes" id="UP000008207"/>
    </source>
</evidence>
<reference evidence="3 4" key="1">
    <citation type="submission" date="2009-01" db="EMBL/GenBank/DDBJ databases">
        <title>Complete sequence of chromosome of Methylobacterium nodulans ORS 2060.</title>
        <authorList>
            <consortium name="US DOE Joint Genome Institute"/>
            <person name="Lucas S."/>
            <person name="Copeland A."/>
            <person name="Lapidus A."/>
            <person name="Glavina del Rio T."/>
            <person name="Dalin E."/>
            <person name="Tice H."/>
            <person name="Bruce D."/>
            <person name="Goodwin L."/>
            <person name="Pitluck S."/>
            <person name="Sims D."/>
            <person name="Brettin T."/>
            <person name="Detter J.C."/>
            <person name="Han C."/>
            <person name="Larimer F."/>
            <person name="Land M."/>
            <person name="Hauser L."/>
            <person name="Kyrpides N."/>
            <person name="Ivanova N."/>
            <person name="Marx C.J."/>
            <person name="Richardson P."/>
        </authorList>
    </citation>
    <scope>NUCLEOTIDE SEQUENCE [LARGE SCALE GENOMIC DNA]</scope>
    <source>
        <strain evidence="4">LMG 21967 / CNCM I-2342 / ORS 2060</strain>
    </source>
</reference>
<evidence type="ECO:0000256" key="1">
    <source>
        <dbReference type="SAM" id="MobiDB-lite"/>
    </source>
</evidence>
<dbReference type="AlphaFoldDB" id="B8IG01"/>
<gene>
    <name evidence="3" type="ordered locus">Mnod_4849</name>
</gene>
<sequence length="85" mass="8572">MQIARAAALGVALVLTAPVAAEDQTARTGTGGGPLSTQRAPNTTAVGQTKPPSRDASPATTGSIERRTPQQRQDSIITKGICAGC</sequence>
<feature type="region of interest" description="Disordered" evidence="1">
    <location>
        <begin position="19"/>
        <end position="85"/>
    </location>
</feature>
<feature type="compositionally biased region" description="Polar residues" evidence="1">
    <location>
        <begin position="35"/>
        <end position="51"/>
    </location>
</feature>